<proteinExistence type="predicted"/>
<name>A0ABV5JQL2_9ACTN</name>
<dbReference type="PANTHER" id="PTHR35794">
    <property type="entry name" value="CELL DIVISION PROTEIN DIVIVA"/>
    <property type="match status" value="1"/>
</dbReference>
<sequence length="291" mass="32826">MSSMQTTETAAQSFAVVRKGFDREQVNSALSRLEAEVELLRADRDSAVERAHRTNSEVERLREENRVLEARIAELGRVPKTTEQMSDRLSTMLSLATAEAESIRDAAHSTADRTLTEAEDEAWRMRETASNELTAIRTRTEAVRAEHTAALEAARTRAKEIIRSAEREAKRLDNDAAERRRQIDEDHRLASDLRREETMKEDQAIRTASLSAAQALRQDARSEADTLVNNARVRAEQMVDQAHAHTEQLRALRDTVYAELATVRARLEPLPGRGADEELLPDKPEFSSNDE</sequence>
<reference evidence="3 4" key="1">
    <citation type="submission" date="2024-09" db="EMBL/GenBank/DDBJ databases">
        <authorList>
            <person name="Sun Q."/>
            <person name="Mori K."/>
        </authorList>
    </citation>
    <scope>NUCLEOTIDE SEQUENCE [LARGE SCALE GENOMIC DNA]</scope>
    <source>
        <strain evidence="3 4">CCM 7659</strain>
    </source>
</reference>
<feature type="coiled-coil region" evidence="1">
    <location>
        <begin position="210"/>
        <end position="255"/>
    </location>
</feature>
<dbReference type="Pfam" id="PF05103">
    <property type="entry name" value="DivIVA"/>
    <property type="match status" value="1"/>
</dbReference>
<evidence type="ECO:0000256" key="2">
    <source>
        <dbReference type="SAM" id="MobiDB-lite"/>
    </source>
</evidence>
<dbReference type="InterPro" id="IPR007793">
    <property type="entry name" value="DivIVA_fam"/>
</dbReference>
<keyword evidence="4" id="KW-1185">Reference proteome</keyword>
<feature type="coiled-coil region" evidence="1">
    <location>
        <begin position="23"/>
        <end position="78"/>
    </location>
</feature>
<organism evidence="3 4">
    <name type="scientific">Dietzia aerolata</name>
    <dbReference type="NCBI Taxonomy" id="595984"/>
    <lineage>
        <taxon>Bacteria</taxon>
        <taxon>Bacillati</taxon>
        <taxon>Actinomycetota</taxon>
        <taxon>Actinomycetes</taxon>
        <taxon>Mycobacteriales</taxon>
        <taxon>Dietziaceae</taxon>
        <taxon>Dietzia</taxon>
    </lineage>
</organism>
<dbReference type="EMBL" id="JBHMDY010000004">
    <property type="protein sequence ID" value="MFB9260061.1"/>
    <property type="molecule type" value="Genomic_DNA"/>
</dbReference>
<feature type="compositionally biased region" description="Basic and acidic residues" evidence="2">
    <location>
        <begin position="274"/>
        <end position="285"/>
    </location>
</feature>
<keyword evidence="1" id="KW-0175">Coiled coil</keyword>
<feature type="coiled-coil region" evidence="1">
    <location>
        <begin position="148"/>
        <end position="182"/>
    </location>
</feature>
<gene>
    <name evidence="3" type="ORF">ACFFVD_09615</name>
</gene>
<feature type="region of interest" description="Disordered" evidence="2">
    <location>
        <begin position="267"/>
        <end position="291"/>
    </location>
</feature>
<evidence type="ECO:0000256" key="1">
    <source>
        <dbReference type="SAM" id="Coils"/>
    </source>
</evidence>
<dbReference type="RefSeq" id="WP_241729893.1">
    <property type="nucleotide sequence ID" value="NZ_JAALDM010000103.1"/>
</dbReference>
<evidence type="ECO:0000313" key="3">
    <source>
        <dbReference type="EMBL" id="MFB9260061.1"/>
    </source>
</evidence>
<protein>
    <submittedName>
        <fullName evidence="3">DivIVA domain-containing protein</fullName>
    </submittedName>
</protein>
<evidence type="ECO:0000313" key="4">
    <source>
        <dbReference type="Proteomes" id="UP001589700"/>
    </source>
</evidence>
<comment type="caution">
    <text evidence="3">The sequence shown here is derived from an EMBL/GenBank/DDBJ whole genome shotgun (WGS) entry which is preliminary data.</text>
</comment>
<dbReference type="PANTHER" id="PTHR35794:SF1">
    <property type="entry name" value="CELL CYCLE PROTEIN GPSB"/>
    <property type="match status" value="1"/>
</dbReference>
<accession>A0ABV5JQL2</accession>
<dbReference type="Proteomes" id="UP001589700">
    <property type="component" value="Unassembled WGS sequence"/>
</dbReference>